<organism evidence="2 3">
    <name type="scientific">Undibacterium squillarum</name>
    <dbReference type="NCBI Taxonomy" id="1131567"/>
    <lineage>
        <taxon>Bacteria</taxon>
        <taxon>Pseudomonadati</taxon>
        <taxon>Pseudomonadota</taxon>
        <taxon>Betaproteobacteria</taxon>
        <taxon>Burkholderiales</taxon>
        <taxon>Oxalobacteraceae</taxon>
        <taxon>Undibacterium</taxon>
    </lineage>
</organism>
<name>A0ABQ2XW41_9BURK</name>
<dbReference type="Gene3D" id="3.90.1150.10">
    <property type="entry name" value="Aspartate Aminotransferase, domain 1"/>
    <property type="match status" value="1"/>
</dbReference>
<evidence type="ECO:0000256" key="1">
    <source>
        <dbReference type="SAM" id="MobiDB-lite"/>
    </source>
</evidence>
<reference evidence="3" key="1">
    <citation type="journal article" date="2019" name="Int. J. Syst. Evol. Microbiol.">
        <title>The Global Catalogue of Microorganisms (GCM) 10K type strain sequencing project: providing services to taxonomists for standard genome sequencing and annotation.</title>
        <authorList>
            <consortium name="The Broad Institute Genomics Platform"/>
            <consortium name="The Broad Institute Genome Sequencing Center for Infectious Disease"/>
            <person name="Wu L."/>
            <person name="Ma J."/>
        </authorList>
    </citation>
    <scope>NUCLEOTIDE SEQUENCE [LARGE SCALE GENOMIC DNA]</scope>
    <source>
        <strain evidence="3">KCTC 23917</strain>
    </source>
</reference>
<gene>
    <name evidence="2" type="ORF">GCM10010946_11060</name>
</gene>
<evidence type="ECO:0000313" key="3">
    <source>
        <dbReference type="Proteomes" id="UP000653343"/>
    </source>
</evidence>
<comment type="caution">
    <text evidence="2">The sequence shown here is derived from an EMBL/GenBank/DDBJ whole genome shotgun (WGS) entry which is preliminary data.</text>
</comment>
<evidence type="ECO:0000313" key="2">
    <source>
        <dbReference type="EMBL" id="GGX35416.1"/>
    </source>
</evidence>
<accession>A0ABQ2XW41</accession>
<sequence>MPSGHHHLMPAQSRRTAKAGVSDDTVRLPTGIESIGDLIAVPEQALAEA</sequence>
<dbReference type="EMBL" id="BMYU01000002">
    <property type="protein sequence ID" value="GGX35416.1"/>
    <property type="molecule type" value="Genomic_DNA"/>
</dbReference>
<proteinExistence type="predicted"/>
<dbReference type="Proteomes" id="UP000653343">
    <property type="component" value="Unassembled WGS sequence"/>
</dbReference>
<feature type="region of interest" description="Disordered" evidence="1">
    <location>
        <begin position="1"/>
        <end position="22"/>
    </location>
</feature>
<dbReference type="InterPro" id="IPR015422">
    <property type="entry name" value="PyrdxlP-dep_Trfase_small"/>
</dbReference>
<keyword evidence="3" id="KW-1185">Reference proteome</keyword>
<protein>
    <submittedName>
        <fullName evidence="2">Uncharacterized protein</fullName>
    </submittedName>
</protein>